<dbReference type="InterPro" id="IPR052155">
    <property type="entry name" value="Biofilm_reg_signaling"/>
</dbReference>
<dbReference type="InterPro" id="IPR035919">
    <property type="entry name" value="EAL_sf"/>
</dbReference>
<comment type="caution">
    <text evidence="5">The sequence shown here is derived from an EMBL/GenBank/DDBJ whole genome shotgun (WGS) entry which is preliminary data.</text>
</comment>
<feature type="coiled-coil region" evidence="1">
    <location>
        <begin position="535"/>
        <end position="569"/>
    </location>
</feature>
<dbReference type="SUPFAM" id="SSF55781">
    <property type="entry name" value="GAF domain-like"/>
    <property type="match status" value="2"/>
</dbReference>
<dbReference type="OrthoDB" id="197861at2"/>
<evidence type="ECO:0000313" key="5">
    <source>
        <dbReference type="EMBL" id="TWT20795.1"/>
    </source>
</evidence>
<feature type="domain" description="EAL" evidence="3">
    <location>
        <begin position="747"/>
        <end position="998"/>
    </location>
</feature>
<dbReference type="Proteomes" id="UP000315949">
    <property type="component" value="Unassembled WGS sequence"/>
</dbReference>
<dbReference type="CDD" id="cd01949">
    <property type="entry name" value="GGDEF"/>
    <property type="match status" value="1"/>
</dbReference>
<dbReference type="PANTHER" id="PTHR44757:SF2">
    <property type="entry name" value="BIOFILM ARCHITECTURE MAINTENANCE PROTEIN MBAA"/>
    <property type="match status" value="1"/>
</dbReference>
<dbReference type="InterPro" id="IPR001633">
    <property type="entry name" value="EAL_dom"/>
</dbReference>
<keyword evidence="1" id="KW-0175">Coiled coil</keyword>
<dbReference type="Gene3D" id="3.30.450.40">
    <property type="match status" value="2"/>
</dbReference>
<protein>
    <submittedName>
        <fullName evidence="5">EAL domain-containing protein</fullName>
    </submittedName>
</protein>
<dbReference type="Gene3D" id="3.20.20.450">
    <property type="entry name" value="EAL domain"/>
    <property type="match status" value="1"/>
</dbReference>
<reference evidence="5 6" key="1">
    <citation type="submission" date="2019-07" db="EMBL/GenBank/DDBJ databases">
        <title>Luteimonas sp. YD-1 nov., isolated from acidic soil.</title>
        <authorList>
            <person name="Zhou J."/>
        </authorList>
    </citation>
    <scope>NUCLEOTIDE SEQUENCE [LARGE SCALE GENOMIC DNA]</scope>
    <source>
        <strain evidence="5 6">YD-1</strain>
    </source>
</reference>
<dbReference type="SMART" id="SM00052">
    <property type="entry name" value="EAL"/>
    <property type="match status" value="1"/>
</dbReference>
<name>A0A5C5U5J6_9GAMM</name>
<dbReference type="PANTHER" id="PTHR44757">
    <property type="entry name" value="DIGUANYLATE CYCLASE DGCP"/>
    <property type="match status" value="1"/>
</dbReference>
<evidence type="ECO:0000259" key="4">
    <source>
        <dbReference type="PROSITE" id="PS50887"/>
    </source>
</evidence>
<evidence type="ECO:0000313" key="6">
    <source>
        <dbReference type="Proteomes" id="UP000315949"/>
    </source>
</evidence>
<dbReference type="PROSITE" id="PS50883">
    <property type="entry name" value="EAL"/>
    <property type="match status" value="1"/>
</dbReference>
<gene>
    <name evidence="5" type="ORF">FQY79_05670</name>
</gene>
<evidence type="ECO:0000256" key="2">
    <source>
        <dbReference type="SAM" id="MobiDB-lite"/>
    </source>
</evidence>
<dbReference type="InterPro" id="IPR043128">
    <property type="entry name" value="Rev_trsase/Diguanyl_cyclase"/>
</dbReference>
<accession>A0A5C5U5J6</accession>
<dbReference type="CDD" id="cd01948">
    <property type="entry name" value="EAL"/>
    <property type="match status" value="1"/>
</dbReference>
<feature type="region of interest" description="Disordered" evidence="2">
    <location>
        <begin position="984"/>
        <end position="1003"/>
    </location>
</feature>
<dbReference type="EMBL" id="VOHE01000002">
    <property type="protein sequence ID" value="TWT20795.1"/>
    <property type="molecule type" value="Genomic_DNA"/>
</dbReference>
<dbReference type="SUPFAM" id="SSF141868">
    <property type="entry name" value="EAL domain-like"/>
    <property type="match status" value="1"/>
</dbReference>
<keyword evidence="6" id="KW-1185">Reference proteome</keyword>
<evidence type="ECO:0000259" key="3">
    <source>
        <dbReference type="PROSITE" id="PS50883"/>
    </source>
</evidence>
<dbReference type="Pfam" id="PF00990">
    <property type="entry name" value="GGDEF"/>
    <property type="match status" value="1"/>
</dbReference>
<dbReference type="InterPro" id="IPR000160">
    <property type="entry name" value="GGDEF_dom"/>
</dbReference>
<dbReference type="InterPro" id="IPR029016">
    <property type="entry name" value="GAF-like_dom_sf"/>
</dbReference>
<dbReference type="NCBIfam" id="TIGR00254">
    <property type="entry name" value="GGDEF"/>
    <property type="match status" value="1"/>
</dbReference>
<feature type="domain" description="GGDEF" evidence="4">
    <location>
        <begin position="605"/>
        <end position="738"/>
    </location>
</feature>
<dbReference type="Gene3D" id="3.30.70.270">
    <property type="match status" value="1"/>
</dbReference>
<dbReference type="InterPro" id="IPR003018">
    <property type="entry name" value="GAF"/>
</dbReference>
<dbReference type="InterPro" id="IPR029787">
    <property type="entry name" value="Nucleotide_cyclase"/>
</dbReference>
<dbReference type="Pfam" id="PF13185">
    <property type="entry name" value="GAF_2"/>
    <property type="match status" value="2"/>
</dbReference>
<proteinExistence type="predicted"/>
<dbReference type="SMART" id="SM00065">
    <property type="entry name" value="GAF"/>
    <property type="match status" value="2"/>
</dbReference>
<dbReference type="Pfam" id="PF00563">
    <property type="entry name" value="EAL"/>
    <property type="match status" value="1"/>
</dbReference>
<dbReference type="PROSITE" id="PS50887">
    <property type="entry name" value="GGDEF"/>
    <property type="match status" value="1"/>
</dbReference>
<sequence>MAVATSGWRGRGCRDRRRIPLCFGIGGASPVNVLAVEASASGPRAQQGLAGIATLLARTLPAGASVAVGWNDPLLGSGVSTSPLATAAQSHAVEALLGGAAPAGAHGDELSAAWPLDATRVALVAHTGGGLPDGLRDGWFALARSTIDATFASARAQTRIEGLRKSERLRQALYQIADLSGSNLDMQEMLARIHAIVGTLMPAENFYIVRYDDVRDTVRFLYFVDQRDPWKADPDEEIPLSDMPNSLTVAMLRHGRPLLGPSDRVRRLLGVERDPAHGPDSADWLGVPMRRDGYVGGAVVVQSYDQPERYTHEDRALLEFVAQHILTALDRKSAREELERRVEERTRELQHANWVLEAEIVERERAERLQRALFRISELSTTAGSIERFYAEVHGVIDELLDARNFYIALLSDDGRRLEFPYSVDERDPVRRPRPLGHGLTEYVLRTGQALLVDRYGMDRLEQAGQLRSHGSRAHCWLGVPLSRDGATIGVIAVQSYTAGIGFTTSDQELLTFVAHHIDGALARKRAQDWLMAAHAELESRVEARTRELEQANRELRAQIGERVRAQQRLTHQARHDHLTGLPNRVFLLDRLDSMMLEMHQAGRQPFAVLFLDLDRFKLINDSMGHAAGDAMLIEVGRRIRGAIGASDMVARLGGDEFAIVLDAVADADAADAVAARIQKKLGRSMWVAGRELFPSASIGIALWQPRYRHADELLRDADAAMYRAKARGRDRSERFDEEMRAEAIRLLDLEADLRRAIQRDAFEPYFQPIVRLADGVVVGHEALLRWRHDQHGWLPPSEFLRVCEDSGLIEQVDWLLYRRVVEWMGRHPDGYVSINVSPRHFHAEDFADRLLDMAGEAGVDPRRLRIEITEGALLDDAPRAARILGTLRENGVAALLDDFGTGFSALSYLHRFPIQALKIDQSFIAGLAGDTQTESLALVRAILALAVTLGIETIGEGVETEQQRRLLADLGCTYGQGYLFGRPARPADDQRRRVRPPALSVR</sequence>
<dbReference type="SUPFAM" id="SSF55073">
    <property type="entry name" value="Nucleotide cyclase"/>
    <property type="match status" value="1"/>
</dbReference>
<organism evidence="5 6">
    <name type="scientific">Luteimonas wenzhouensis</name>
    <dbReference type="NCBI Taxonomy" id="2599615"/>
    <lineage>
        <taxon>Bacteria</taxon>
        <taxon>Pseudomonadati</taxon>
        <taxon>Pseudomonadota</taxon>
        <taxon>Gammaproteobacteria</taxon>
        <taxon>Lysobacterales</taxon>
        <taxon>Lysobacteraceae</taxon>
        <taxon>Luteimonas</taxon>
    </lineage>
</organism>
<evidence type="ECO:0000256" key="1">
    <source>
        <dbReference type="SAM" id="Coils"/>
    </source>
</evidence>
<dbReference type="SMART" id="SM00267">
    <property type="entry name" value="GGDEF"/>
    <property type="match status" value="1"/>
</dbReference>
<dbReference type="AlphaFoldDB" id="A0A5C5U5J6"/>